<organism evidence="1 2">
    <name type="scientific">Ruegeria atlantica</name>
    <dbReference type="NCBI Taxonomy" id="81569"/>
    <lineage>
        <taxon>Bacteria</taxon>
        <taxon>Pseudomonadati</taxon>
        <taxon>Pseudomonadota</taxon>
        <taxon>Alphaproteobacteria</taxon>
        <taxon>Rhodobacterales</taxon>
        <taxon>Roseobacteraceae</taxon>
        <taxon>Ruegeria</taxon>
    </lineage>
</organism>
<dbReference type="Proteomes" id="UP000050783">
    <property type="component" value="Unassembled WGS sequence"/>
</dbReference>
<proteinExistence type="predicted"/>
<accession>A0A0P1EAR9</accession>
<evidence type="ECO:0000313" key="2">
    <source>
        <dbReference type="Proteomes" id="UP000050783"/>
    </source>
</evidence>
<protein>
    <submittedName>
        <fullName evidence="1">Uncharacterized protein</fullName>
    </submittedName>
</protein>
<reference evidence="1 2" key="1">
    <citation type="submission" date="2015-09" db="EMBL/GenBank/DDBJ databases">
        <authorList>
            <consortium name="Swine Surveillance"/>
        </authorList>
    </citation>
    <scope>NUCLEOTIDE SEQUENCE [LARGE SCALE GENOMIC DNA]</scope>
    <source>
        <strain evidence="1 2">CECT 4292</strain>
    </source>
</reference>
<sequence>MRPVKMRQMQTGQGDPGPLILIFWSNLFDHHHIIWHPGLVVKGLEGTVVAYVSQLN</sequence>
<dbReference type="EMBL" id="CYPU01000011">
    <property type="protein sequence ID" value="CUH46478.1"/>
    <property type="molecule type" value="Genomic_DNA"/>
</dbReference>
<name>A0A0P1EAR9_9RHOB</name>
<dbReference type="AlphaFoldDB" id="A0A0P1EAR9"/>
<gene>
    <name evidence="1" type="ORF">RUA4292_00644</name>
</gene>
<evidence type="ECO:0000313" key="1">
    <source>
        <dbReference type="EMBL" id="CUH46478.1"/>
    </source>
</evidence>